<dbReference type="PANTHER" id="PTHR12072">
    <property type="entry name" value="CWF19, CELL CYCLE CONTROL PROTEIN"/>
    <property type="match status" value="1"/>
</dbReference>
<dbReference type="Proteomes" id="UP000093000">
    <property type="component" value="Unassembled WGS sequence"/>
</dbReference>
<feature type="non-terminal residue" evidence="3">
    <location>
        <position position="229"/>
    </location>
</feature>
<dbReference type="GO" id="GO:0000398">
    <property type="term" value="P:mRNA splicing, via spliceosome"/>
    <property type="evidence" value="ECO:0007669"/>
    <property type="project" value="TreeGrafter"/>
</dbReference>
<evidence type="ECO:0000313" key="4">
    <source>
        <dbReference type="Proteomes" id="UP000093000"/>
    </source>
</evidence>
<sequence length="229" mass="26689">MGEHKHKKEKKSSKKRDHKEARSERDHKKHKKSIRHEKESEIDYSDPSLWVEAGGGVEEATPAEHLLNVQRATEAREQPVEPDQLNLPQEQEARHGWMLGGGFDFGSMGTARIREQDKPKPNPDELKISDRELNVHLKQGLKVDEYPEEKKPSIKFGDAGSNWRMTKLRRTMEQAKDEGRPLHEVGIEKYGSAERFQEALEERAYLDNKRSGRGNNDRIRRHEERDERE</sequence>
<gene>
    <name evidence="3" type="ORF">A0J61_11252</name>
</gene>
<dbReference type="GO" id="GO:0071014">
    <property type="term" value="C:post-mRNA release spliceosomal complex"/>
    <property type="evidence" value="ECO:0007669"/>
    <property type="project" value="TreeGrafter"/>
</dbReference>
<dbReference type="EMBL" id="LUGH01001832">
    <property type="protein sequence ID" value="OBZ80699.1"/>
    <property type="molecule type" value="Genomic_DNA"/>
</dbReference>
<dbReference type="InParanoid" id="A0A1C7MW95"/>
<evidence type="ECO:0000256" key="1">
    <source>
        <dbReference type="ARBA" id="ARBA00006795"/>
    </source>
</evidence>
<dbReference type="STRING" id="101091.A0A1C7MW95"/>
<feature type="region of interest" description="Disordered" evidence="2">
    <location>
        <begin position="1"/>
        <end position="47"/>
    </location>
</feature>
<organism evidence="3 4">
    <name type="scientific">Choanephora cucurbitarum</name>
    <dbReference type="NCBI Taxonomy" id="101091"/>
    <lineage>
        <taxon>Eukaryota</taxon>
        <taxon>Fungi</taxon>
        <taxon>Fungi incertae sedis</taxon>
        <taxon>Mucoromycota</taxon>
        <taxon>Mucoromycotina</taxon>
        <taxon>Mucoromycetes</taxon>
        <taxon>Mucorales</taxon>
        <taxon>Mucorineae</taxon>
        <taxon>Choanephoraceae</taxon>
        <taxon>Choanephoroideae</taxon>
        <taxon>Choanephora</taxon>
    </lineage>
</organism>
<dbReference type="PANTHER" id="PTHR12072:SF5">
    <property type="entry name" value="CWF19-LIKE PROTEIN 2"/>
    <property type="match status" value="1"/>
</dbReference>
<evidence type="ECO:0000313" key="3">
    <source>
        <dbReference type="EMBL" id="OBZ80699.1"/>
    </source>
</evidence>
<feature type="region of interest" description="Disordered" evidence="2">
    <location>
        <begin position="204"/>
        <end position="229"/>
    </location>
</feature>
<dbReference type="AlphaFoldDB" id="A0A1C7MW95"/>
<proteinExistence type="inferred from homology"/>
<comment type="similarity">
    <text evidence="1">Belongs to the CWF19 family.</text>
</comment>
<feature type="compositionally biased region" description="Basic residues" evidence="2">
    <location>
        <begin position="1"/>
        <end position="17"/>
    </location>
</feature>
<accession>A0A1C7MW95</accession>
<keyword evidence="4" id="KW-1185">Reference proteome</keyword>
<comment type="caution">
    <text evidence="3">The sequence shown here is derived from an EMBL/GenBank/DDBJ whole genome shotgun (WGS) entry which is preliminary data.</text>
</comment>
<dbReference type="OrthoDB" id="2113965at2759"/>
<evidence type="ECO:0000256" key="2">
    <source>
        <dbReference type="SAM" id="MobiDB-lite"/>
    </source>
</evidence>
<name>A0A1C7MW95_9FUNG</name>
<protein>
    <submittedName>
        <fullName evidence="3">Uncharacterized protein</fullName>
    </submittedName>
</protein>
<reference evidence="3 4" key="1">
    <citation type="submission" date="2016-03" db="EMBL/GenBank/DDBJ databases">
        <title>Choanephora cucurbitarum.</title>
        <authorList>
            <person name="Min B."/>
            <person name="Park H."/>
            <person name="Park J.-H."/>
            <person name="Shin H.-D."/>
            <person name="Choi I.-G."/>
        </authorList>
    </citation>
    <scope>NUCLEOTIDE SEQUENCE [LARGE SCALE GENOMIC DNA]</scope>
    <source>
        <strain evidence="3 4">KUS-F28377</strain>
    </source>
</reference>
<dbReference type="InterPro" id="IPR040194">
    <property type="entry name" value="Cwf19-like"/>
</dbReference>